<dbReference type="Pfam" id="PF02879">
    <property type="entry name" value="PGM_PMM_II"/>
    <property type="match status" value="1"/>
</dbReference>
<dbReference type="SUPFAM" id="SSF55957">
    <property type="entry name" value="Phosphoglucomutase, C-terminal domain"/>
    <property type="match status" value="1"/>
</dbReference>
<dbReference type="Pfam" id="PF00408">
    <property type="entry name" value="PGM_PMM_IV"/>
    <property type="match status" value="1"/>
</dbReference>
<evidence type="ECO:0000313" key="11">
    <source>
        <dbReference type="EMBL" id="SUZ53427.1"/>
    </source>
</evidence>
<keyword evidence="5" id="KW-0460">Magnesium</keyword>
<dbReference type="InterPro" id="IPR005844">
    <property type="entry name" value="A-D-PHexomutase_a/b/a-I"/>
</dbReference>
<evidence type="ECO:0000259" key="8">
    <source>
        <dbReference type="Pfam" id="PF02878"/>
    </source>
</evidence>
<dbReference type="GO" id="GO:0000287">
    <property type="term" value="F:magnesium ion binding"/>
    <property type="evidence" value="ECO:0007669"/>
    <property type="project" value="InterPro"/>
</dbReference>
<gene>
    <name evidence="11" type="ORF">METZ01_LOCUS6281</name>
</gene>
<protein>
    <recommendedName>
        <fullName evidence="12">Phosphomannomutase</fullName>
    </recommendedName>
</protein>
<evidence type="ECO:0008006" key="12">
    <source>
        <dbReference type="Google" id="ProtNLM"/>
    </source>
</evidence>
<evidence type="ECO:0000256" key="3">
    <source>
        <dbReference type="ARBA" id="ARBA00022553"/>
    </source>
</evidence>
<evidence type="ECO:0000256" key="1">
    <source>
        <dbReference type="ARBA" id="ARBA00001946"/>
    </source>
</evidence>
<keyword evidence="6" id="KW-0413">Isomerase</keyword>
<dbReference type="PROSITE" id="PS00710">
    <property type="entry name" value="PGM_PMM"/>
    <property type="match status" value="1"/>
</dbReference>
<evidence type="ECO:0000259" key="10">
    <source>
        <dbReference type="Pfam" id="PF02880"/>
    </source>
</evidence>
<proteinExistence type="inferred from homology"/>
<feature type="domain" description="Alpha-D-phosphohexomutase C-terminal" evidence="7">
    <location>
        <begin position="353"/>
        <end position="427"/>
    </location>
</feature>
<comment type="similarity">
    <text evidence="2">Belongs to the phosphohexose mutase family.</text>
</comment>
<accession>A0A381NFX6</accession>
<evidence type="ECO:0000256" key="5">
    <source>
        <dbReference type="ARBA" id="ARBA00022842"/>
    </source>
</evidence>
<evidence type="ECO:0000259" key="7">
    <source>
        <dbReference type="Pfam" id="PF00408"/>
    </source>
</evidence>
<dbReference type="InterPro" id="IPR016055">
    <property type="entry name" value="A-D-PHexomutase_a/b/a-I/II/III"/>
</dbReference>
<evidence type="ECO:0000256" key="6">
    <source>
        <dbReference type="ARBA" id="ARBA00023235"/>
    </source>
</evidence>
<keyword evidence="3" id="KW-0597">Phosphoprotein</keyword>
<evidence type="ECO:0000259" key="9">
    <source>
        <dbReference type="Pfam" id="PF02879"/>
    </source>
</evidence>
<dbReference type="InterPro" id="IPR005846">
    <property type="entry name" value="A-D-PHexomutase_a/b/a-III"/>
</dbReference>
<evidence type="ECO:0000256" key="2">
    <source>
        <dbReference type="ARBA" id="ARBA00010231"/>
    </source>
</evidence>
<keyword evidence="4" id="KW-0479">Metal-binding</keyword>
<dbReference type="InterPro" id="IPR036900">
    <property type="entry name" value="A-D-PHexomutase_C_sf"/>
</dbReference>
<dbReference type="CDD" id="cd03089">
    <property type="entry name" value="PMM_PGM"/>
    <property type="match status" value="1"/>
</dbReference>
<feature type="domain" description="Alpha-D-phosphohexomutase alpha/beta/alpha" evidence="10">
    <location>
        <begin position="237"/>
        <end position="347"/>
    </location>
</feature>
<dbReference type="EMBL" id="UINC01000332">
    <property type="protein sequence ID" value="SUZ53427.1"/>
    <property type="molecule type" value="Genomic_DNA"/>
</dbReference>
<dbReference type="PANTHER" id="PTHR43771">
    <property type="entry name" value="PHOSPHOMANNOMUTASE"/>
    <property type="match status" value="1"/>
</dbReference>
<reference evidence="11" key="1">
    <citation type="submission" date="2018-05" db="EMBL/GenBank/DDBJ databases">
        <authorList>
            <person name="Lanie J.A."/>
            <person name="Ng W.-L."/>
            <person name="Kazmierczak K.M."/>
            <person name="Andrzejewski T.M."/>
            <person name="Davidsen T.M."/>
            <person name="Wayne K.J."/>
            <person name="Tettelin H."/>
            <person name="Glass J.I."/>
            <person name="Rusch D."/>
            <person name="Podicherti R."/>
            <person name="Tsui H.-C.T."/>
            <person name="Winkler M.E."/>
        </authorList>
    </citation>
    <scope>NUCLEOTIDE SEQUENCE</scope>
</reference>
<dbReference type="Pfam" id="PF02880">
    <property type="entry name" value="PGM_PMM_III"/>
    <property type="match status" value="1"/>
</dbReference>
<sequence length="437" mass="47636">MDAEVTEAVGRAFGSRVRLDSSSRSPTVAVGYDNRLTSPSLADGLIAGIRSAGVDVVDVGTVPTPVLYWSEVTLGADAGVQITGSHNPPEWNGIKMTHGGSSLYGDAIQDLLRSINESDFTSGSGGYERVTVLDRYVDDIAGRFNLERPMRVAVDCGNGTGSILAVRLLEAIGVEVTPLFCESDPTFPNHHPDPTVDDNLIDLIRSVESGNHDLGVAFDGDADRIGAIDDQGQIIRGDILLLLFGLDLLKKRGPGQKLIFDVKCSQVLPELFEKAGGEPIMWQTGHSLIKNKMRETGALLAGELSGHIMIADDYLGFDDALYDACRLIEIISRSGRTLSEMVSDFPEYRSTPEIRIDVTEDQKWTVVSEALVYFKEKYDVISVDGVRILFGDGWALLRASNTQPVIVARFEARSESRLMEIRTEIAEWLTQAGVPFT</sequence>
<comment type="cofactor">
    <cofactor evidence="1">
        <name>Mg(2+)</name>
        <dbReference type="ChEBI" id="CHEBI:18420"/>
    </cofactor>
</comment>
<feature type="domain" description="Alpha-D-phosphohexomutase alpha/beta/alpha" evidence="8">
    <location>
        <begin position="1"/>
        <end position="120"/>
    </location>
</feature>
<dbReference type="InterPro" id="IPR005845">
    <property type="entry name" value="A-D-PHexomutase_a/b/a-II"/>
</dbReference>
<dbReference type="AlphaFoldDB" id="A0A381NFX6"/>
<dbReference type="InterPro" id="IPR016066">
    <property type="entry name" value="A-D-PHexomutase_CS"/>
</dbReference>
<dbReference type="PANTHER" id="PTHR43771:SF2">
    <property type="entry name" value="PHOSPHOMANNOMUTASE_PHOSPHOGLUCOMUTASE"/>
    <property type="match status" value="1"/>
</dbReference>
<dbReference type="InterPro" id="IPR005841">
    <property type="entry name" value="Alpha-D-phosphohexomutase_SF"/>
</dbReference>
<dbReference type="Pfam" id="PF02878">
    <property type="entry name" value="PGM_PMM_I"/>
    <property type="match status" value="1"/>
</dbReference>
<dbReference type="PRINTS" id="PR00509">
    <property type="entry name" value="PGMPMM"/>
</dbReference>
<dbReference type="InterPro" id="IPR005843">
    <property type="entry name" value="A-D-PHexomutase_C"/>
</dbReference>
<dbReference type="Gene3D" id="3.30.310.50">
    <property type="entry name" value="Alpha-D-phosphohexomutase, C-terminal domain"/>
    <property type="match status" value="1"/>
</dbReference>
<organism evidence="11">
    <name type="scientific">marine metagenome</name>
    <dbReference type="NCBI Taxonomy" id="408172"/>
    <lineage>
        <taxon>unclassified sequences</taxon>
        <taxon>metagenomes</taxon>
        <taxon>ecological metagenomes</taxon>
    </lineage>
</organism>
<dbReference type="Gene3D" id="3.40.120.10">
    <property type="entry name" value="Alpha-D-Glucose-1,6-Bisphosphate, subunit A, domain 3"/>
    <property type="match status" value="3"/>
</dbReference>
<feature type="domain" description="Alpha-D-phosphohexomutase alpha/beta/alpha" evidence="9">
    <location>
        <begin position="135"/>
        <end position="232"/>
    </location>
</feature>
<dbReference type="GO" id="GO:0005975">
    <property type="term" value="P:carbohydrate metabolic process"/>
    <property type="evidence" value="ECO:0007669"/>
    <property type="project" value="InterPro"/>
</dbReference>
<dbReference type="SUPFAM" id="SSF53738">
    <property type="entry name" value="Phosphoglucomutase, first 3 domains"/>
    <property type="match status" value="3"/>
</dbReference>
<evidence type="ECO:0000256" key="4">
    <source>
        <dbReference type="ARBA" id="ARBA00022723"/>
    </source>
</evidence>
<dbReference type="GO" id="GO:0016868">
    <property type="term" value="F:intramolecular phosphotransferase activity"/>
    <property type="evidence" value="ECO:0007669"/>
    <property type="project" value="InterPro"/>
</dbReference>
<name>A0A381NFX6_9ZZZZ</name>